<keyword evidence="2" id="KW-1185">Reference proteome</keyword>
<name>A0A9Q9MJE9_9ACTN</name>
<protein>
    <submittedName>
        <fullName evidence="1">Uncharacterized protein</fullName>
    </submittedName>
</protein>
<reference evidence="1" key="1">
    <citation type="submission" date="2021-04" db="EMBL/GenBank/DDBJ databases">
        <title>Dactylosporangium aurantiacum NRRL B-8018 full assembly.</title>
        <authorList>
            <person name="Hartkoorn R.C."/>
            <person name="Beaudoing E."/>
            <person name="Hot D."/>
        </authorList>
    </citation>
    <scope>NUCLEOTIDE SEQUENCE</scope>
    <source>
        <strain evidence="1">NRRL B-8018</strain>
    </source>
</reference>
<evidence type="ECO:0000313" key="1">
    <source>
        <dbReference type="EMBL" id="UWZ56860.1"/>
    </source>
</evidence>
<dbReference type="RefSeq" id="WP_033361068.1">
    <property type="nucleotide sequence ID" value="NZ_CP073767.1"/>
</dbReference>
<dbReference type="EMBL" id="CP073767">
    <property type="protein sequence ID" value="UWZ56860.1"/>
    <property type="molecule type" value="Genomic_DNA"/>
</dbReference>
<sequence>MGLSRGTLNAVLLATTAGLAIGGAAGIVAPTFAEAGPAAPRHAAPPTVVTDVDVLGADHMSITIRFGNTGAVVRHVAPADLTVSAGPAVLRARTPTAVDILPGHVVTSTFAFDPPPPGADLTLHLPGETLPL</sequence>
<accession>A0A9Q9MJE9</accession>
<proteinExistence type="predicted"/>
<dbReference type="KEGG" id="daur:Daura_12170"/>
<dbReference type="AlphaFoldDB" id="A0A9Q9MJE9"/>
<gene>
    <name evidence="1" type="ORF">Daura_12170</name>
</gene>
<dbReference type="Proteomes" id="UP001058003">
    <property type="component" value="Chromosome"/>
</dbReference>
<organism evidence="1 2">
    <name type="scientific">Dactylosporangium aurantiacum</name>
    <dbReference type="NCBI Taxonomy" id="35754"/>
    <lineage>
        <taxon>Bacteria</taxon>
        <taxon>Bacillati</taxon>
        <taxon>Actinomycetota</taxon>
        <taxon>Actinomycetes</taxon>
        <taxon>Micromonosporales</taxon>
        <taxon>Micromonosporaceae</taxon>
        <taxon>Dactylosporangium</taxon>
    </lineage>
</organism>
<evidence type="ECO:0000313" key="2">
    <source>
        <dbReference type="Proteomes" id="UP001058003"/>
    </source>
</evidence>